<dbReference type="KEGG" id="bfo:118425084"/>
<keyword evidence="1" id="KW-0880">Kelch repeat</keyword>
<dbReference type="GO" id="GO:1990756">
    <property type="term" value="F:ubiquitin-like ligase-substrate adaptor activity"/>
    <property type="evidence" value="ECO:0000318"/>
    <property type="project" value="GO_Central"/>
</dbReference>
<evidence type="ECO:0000259" key="3">
    <source>
        <dbReference type="PROSITE" id="PS50097"/>
    </source>
</evidence>
<dbReference type="AlphaFoldDB" id="A0A9J7N4I5"/>
<dbReference type="OrthoDB" id="6359816at2759"/>
<proteinExistence type="predicted"/>
<feature type="domain" description="BTB" evidence="3">
    <location>
        <begin position="1"/>
        <end position="40"/>
    </location>
</feature>
<evidence type="ECO:0000313" key="5">
    <source>
        <dbReference type="RefSeq" id="XP_035689795.1"/>
    </source>
</evidence>
<dbReference type="Pfam" id="PF00651">
    <property type="entry name" value="BTB"/>
    <property type="match status" value="1"/>
</dbReference>
<dbReference type="GO" id="GO:0005737">
    <property type="term" value="C:cytoplasm"/>
    <property type="evidence" value="ECO:0000318"/>
    <property type="project" value="GO_Central"/>
</dbReference>
<organism evidence="4 5">
    <name type="scientific">Branchiostoma floridae</name>
    <name type="common">Florida lancelet</name>
    <name type="synonym">Amphioxus</name>
    <dbReference type="NCBI Taxonomy" id="7739"/>
    <lineage>
        <taxon>Eukaryota</taxon>
        <taxon>Metazoa</taxon>
        <taxon>Chordata</taxon>
        <taxon>Cephalochordata</taxon>
        <taxon>Leptocardii</taxon>
        <taxon>Amphioxiformes</taxon>
        <taxon>Branchiostomatidae</taxon>
        <taxon>Branchiostoma</taxon>
    </lineage>
</organism>
<dbReference type="RefSeq" id="XP_035689795.1">
    <property type="nucleotide sequence ID" value="XM_035833902.1"/>
</dbReference>
<dbReference type="CDD" id="cd14733">
    <property type="entry name" value="BACK"/>
    <property type="match status" value="1"/>
</dbReference>
<dbReference type="GO" id="GO:0043161">
    <property type="term" value="P:proteasome-mediated ubiquitin-dependent protein catabolic process"/>
    <property type="evidence" value="ECO:0000318"/>
    <property type="project" value="GO_Central"/>
</dbReference>
<evidence type="ECO:0000256" key="1">
    <source>
        <dbReference type="ARBA" id="ARBA00022441"/>
    </source>
</evidence>
<dbReference type="InterPro" id="IPR011333">
    <property type="entry name" value="SKP1/BTB/POZ_sf"/>
</dbReference>
<keyword evidence="4" id="KW-1185">Reference proteome</keyword>
<reference evidence="4" key="1">
    <citation type="journal article" date="2020" name="Nat. Ecol. Evol.">
        <title>Deeply conserved synteny resolves early events in vertebrate evolution.</title>
        <authorList>
            <person name="Simakov O."/>
            <person name="Marletaz F."/>
            <person name="Yue J.X."/>
            <person name="O'Connell B."/>
            <person name="Jenkins J."/>
            <person name="Brandt A."/>
            <person name="Calef R."/>
            <person name="Tung C.H."/>
            <person name="Huang T.K."/>
            <person name="Schmutz J."/>
            <person name="Satoh N."/>
            <person name="Yu J.K."/>
            <person name="Putnam N.H."/>
            <person name="Green R.E."/>
            <person name="Rokhsar D.S."/>
        </authorList>
    </citation>
    <scope>NUCLEOTIDE SEQUENCE [LARGE SCALE GENOMIC DNA]</scope>
    <source>
        <strain evidence="4">S238N-H82</strain>
    </source>
</reference>
<sequence length="214" mass="24631">MFSSDMAEIRQKTVVLQGLNAVAFEEILSYIYSGTLRVTLDKVQSLYQAANLLRLSYVRDTCSSYMVKNMEVESSNCVNLYKFADVFSQDIVRGRCQQWIIKHFTEVSLCNGSNELLFMNPREGKYISCSYKPEDMPWISALTVTSDNDIYILTPNDEVHKYDPSEDSWWQLSSPKLLLHVSSAVHMESEIFWVDEDFSQTIVYDTCYASLPTN</sequence>
<keyword evidence="2" id="KW-0677">Repeat</keyword>
<dbReference type="Proteomes" id="UP000001554">
    <property type="component" value="Chromosome 10"/>
</dbReference>
<dbReference type="PANTHER" id="PTHR24412:SF491">
    <property type="entry name" value="KELCH REPEAT AND BTB DOMAIN-CONTAINING PROTEIN 12"/>
    <property type="match status" value="1"/>
</dbReference>
<dbReference type="Gene3D" id="3.30.710.10">
    <property type="entry name" value="Potassium Channel Kv1.1, Chain A"/>
    <property type="match status" value="1"/>
</dbReference>
<dbReference type="PANTHER" id="PTHR24412">
    <property type="entry name" value="KELCH PROTEIN"/>
    <property type="match status" value="1"/>
</dbReference>
<dbReference type="PROSITE" id="PS50097">
    <property type="entry name" value="BTB"/>
    <property type="match status" value="1"/>
</dbReference>
<reference evidence="5" key="2">
    <citation type="submission" date="2025-08" db="UniProtKB">
        <authorList>
            <consortium name="RefSeq"/>
        </authorList>
    </citation>
    <scope>IDENTIFICATION</scope>
    <source>
        <strain evidence="5">S238N-H82</strain>
        <tissue evidence="5">Testes</tissue>
    </source>
</reference>
<evidence type="ECO:0000313" key="4">
    <source>
        <dbReference type="Proteomes" id="UP000001554"/>
    </source>
</evidence>
<dbReference type="SUPFAM" id="SSF54695">
    <property type="entry name" value="POZ domain"/>
    <property type="match status" value="1"/>
</dbReference>
<dbReference type="InterPro" id="IPR000210">
    <property type="entry name" value="BTB/POZ_dom"/>
</dbReference>
<dbReference type="SUPFAM" id="SSF117281">
    <property type="entry name" value="Kelch motif"/>
    <property type="match status" value="1"/>
</dbReference>
<accession>A0A9J7N4I5</accession>
<gene>
    <name evidence="5" type="primary">LOC118425084</name>
</gene>
<evidence type="ECO:0000256" key="2">
    <source>
        <dbReference type="ARBA" id="ARBA00022737"/>
    </source>
</evidence>
<dbReference type="InterPro" id="IPR015915">
    <property type="entry name" value="Kelch-typ_b-propeller"/>
</dbReference>
<protein>
    <submittedName>
        <fullName evidence="5">Kelch-like protein 18</fullName>
    </submittedName>
</protein>
<dbReference type="GO" id="GO:0031463">
    <property type="term" value="C:Cul3-RING ubiquitin ligase complex"/>
    <property type="evidence" value="ECO:0000318"/>
    <property type="project" value="GO_Central"/>
</dbReference>
<name>A0A9J7N4I5_BRAFL</name>
<dbReference type="GeneID" id="118425084"/>